<dbReference type="InterPro" id="IPR051393">
    <property type="entry name" value="ABC_transporter_permease"/>
</dbReference>
<dbReference type="SUPFAM" id="SSF161098">
    <property type="entry name" value="MetI-like"/>
    <property type="match status" value="1"/>
</dbReference>
<keyword evidence="6 7" id="KW-0472">Membrane</keyword>
<organism evidence="9 10">
    <name type="scientific">Lysobacter auxotrophicus</name>
    <dbReference type="NCBI Taxonomy" id="2992573"/>
    <lineage>
        <taxon>Bacteria</taxon>
        <taxon>Pseudomonadati</taxon>
        <taxon>Pseudomonadota</taxon>
        <taxon>Gammaproteobacteria</taxon>
        <taxon>Lysobacterales</taxon>
        <taxon>Lysobacteraceae</taxon>
        <taxon>Lysobacter</taxon>
    </lineage>
</organism>
<comment type="subcellular location">
    <subcellularLocation>
        <location evidence="1 7">Cell membrane</location>
        <topology evidence="1 7">Multi-pass membrane protein</topology>
    </subcellularLocation>
</comment>
<dbReference type="Gene3D" id="1.10.3720.10">
    <property type="entry name" value="MetI-like"/>
    <property type="match status" value="1"/>
</dbReference>
<evidence type="ECO:0000313" key="10">
    <source>
        <dbReference type="Proteomes" id="UP001317822"/>
    </source>
</evidence>
<evidence type="ECO:0000256" key="3">
    <source>
        <dbReference type="ARBA" id="ARBA00022475"/>
    </source>
</evidence>
<keyword evidence="10" id="KW-1185">Reference proteome</keyword>
<evidence type="ECO:0000256" key="5">
    <source>
        <dbReference type="ARBA" id="ARBA00022989"/>
    </source>
</evidence>
<accession>A0ABN6UJ54</accession>
<proteinExistence type="inferred from homology"/>
<feature type="transmembrane region" description="Helical" evidence="7">
    <location>
        <begin position="79"/>
        <end position="101"/>
    </location>
</feature>
<reference evidence="9 10" key="1">
    <citation type="journal article" date="2023" name="Int. J. Syst. Evol. Microbiol.">
        <title>Physiological and genomic analyses of cobalamin (vitamin B12)-auxotrophy of Lysobacter auxotrophicus sp. nov., a methionine-auxotrophic chitinolytic bacterium isolated from chitin-treated soil.</title>
        <authorList>
            <person name="Saito A."/>
            <person name="Dohra H."/>
            <person name="Hamada M."/>
            <person name="Moriuchi R."/>
            <person name="Kotsuchibashi Y."/>
            <person name="Mori K."/>
        </authorList>
    </citation>
    <scope>NUCLEOTIDE SEQUENCE [LARGE SCALE GENOMIC DNA]</scope>
    <source>
        <strain evidence="9 10">5-21a</strain>
    </source>
</reference>
<evidence type="ECO:0000313" key="9">
    <source>
        <dbReference type="EMBL" id="BDU16246.1"/>
    </source>
</evidence>
<dbReference type="EMBL" id="AP027041">
    <property type="protein sequence ID" value="BDU16246.1"/>
    <property type="molecule type" value="Genomic_DNA"/>
</dbReference>
<dbReference type="InterPro" id="IPR035906">
    <property type="entry name" value="MetI-like_sf"/>
</dbReference>
<sequence>MIATRRVSASTAGWMFAAPALTVIGVFFGLPVLAAFALSLTDFDIYSLADISNLRFVGLHNYATLLQDPLFWKALGNTMYFVVVGVPLSITVSLGAALLLHSKAARFKPFFRTAYFAPVVTTVVAVAVIWRYLFHTRYGLVNWGLTSLGLPAVDWLGDPTWAMPTIILFAVWKNFGYNMIIFIAGLQSIPEDLYEAARIDGATPAQQFWNVTLPQLGPVLLMVSILTLSGYFQLFAEPYVITQGGPLQSTVSVLYLMYEEGFKWWNLGNASAVAFLLFALMSVATSGLLWFARRRGAEA</sequence>
<feature type="transmembrane region" description="Helical" evidence="7">
    <location>
        <begin position="213"/>
        <end position="232"/>
    </location>
</feature>
<feature type="transmembrane region" description="Helical" evidence="7">
    <location>
        <begin position="12"/>
        <end position="38"/>
    </location>
</feature>
<evidence type="ECO:0000256" key="7">
    <source>
        <dbReference type="RuleBase" id="RU363032"/>
    </source>
</evidence>
<dbReference type="PANTHER" id="PTHR30193:SF37">
    <property type="entry name" value="INNER MEMBRANE ABC TRANSPORTER PERMEASE PROTEIN YCJO"/>
    <property type="match status" value="1"/>
</dbReference>
<keyword evidence="4 7" id="KW-0812">Transmembrane</keyword>
<evidence type="ECO:0000256" key="4">
    <source>
        <dbReference type="ARBA" id="ARBA00022692"/>
    </source>
</evidence>
<protein>
    <submittedName>
        <fullName evidence="9">Sugar ABC transporter permease</fullName>
    </submittedName>
</protein>
<keyword evidence="3" id="KW-1003">Cell membrane</keyword>
<evidence type="ECO:0000256" key="2">
    <source>
        <dbReference type="ARBA" id="ARBA00022448"/>
    </source>
</evidence>
<dbReference type="InterPro" id="IPR000515">
    <property type="entry name" value="MetI-like"/>
</dbReference>
<evidence type="ECO:0000259" key="8">
    <source>
        <dbReference type="PROSITE" id="PS50928"/>
    </source>
</evidence>
<name>A0ABN6UJ54_9GAMM</name>
<dbReference type="PANTHER" id="PTHR30193">
    <property type="entry name" value="ABC TRANSPORTER PERMEASE PROTEIN"/>
    <property type="match status" value="1"/>
</dbReference>
<evidence type="ECO:0000256" key="1">
    <source>
        <dbReference type="ARBA" id="ARBA00004651"/>
    </source>
</evidence>
<gene>
    <name evidence="9" type="ORF">LA521A_14470</name>
</gene>
<comment type="similarity">
    <text evidence="7">Belongs to the binding-protein-dependent transport system permease family.</text>
</comment>
<keyword evidence="5 7" id="KW-1133">Transmembrane helix</keyword>
<dbReference type="RefSeq" id="WP_281781642.1">
    <property type="nucleotide sequence ID" value="NZ_AP027041.1"/>
</dbReference>
<dbReference type="Proteomes" id="UP001317822">
    <property type="component" value="Chromosome"/>
</dbReference>
<feature type="transmembrane region" description="Helical" evidence="7">
    <location>
        <begin position="270"/>
        <end position="292"/>
    </location>
</feature>
<feature type="domain" description="ABC transmembrane type-1" evidence="8">
    <location>
        <begin position="75"/>
        <end position="286"/>
    </location>
</feature>
<evidence type="ECO:0000256" key="6">
    <source>
        <dbReference type="ARBA" id="ARBA00023136"/>
    </source>
</evidence>
<dbReference type="CDD" id="cd06261">
    <property type="entry name" value="TM_PBP2"/>
    <property type="match status" value="1"/>
</dbReference>
<dbReference type="Pfam" id="PF00528">
    <property type="entry name" value="BPD_transp_1"/>
    <property type="match status" value="1"/>
</dbReference>
<feature type="transmembrane region" description="Helical" evidence="7">
    <location>
        <begin position="113"/>
        <end position="133"/>
    </location>
</feature>
<dbReference type="PROSITE" id="PS50928">
    <property type="entry name" value="ABC_TM1"/>
    <property type="match status" value="1"/>
</dbReference>
<keyword evidence="2 7" id="KW-0813">Transport</keyword>